<accession>A0ABX8JFC8</accession>
<proteinExistence type="predicted"/>
<feature type="domain" description="N-acetyltransferase" evidence="1">
    <location>
        <begin position="4"/>
        <end position="149"/>
    </location>
</feature>
<evidence type="ECO:0000313" key="2">
    <source>
        <dbReference type="EMBL" id="QWV95846.1"/>
    </source>
</evidence>
<reference evidence="2 3" key="1">
    <citation type="submission" date="2021-06" db="EMBL/GenBank/DDBJ databases">
        <title>Gemonas diversity in paddy soil.</title>
        <authorList>
            <person name="Liu G."/>
        </authorList>
    </citation>
    <scope>NUCLEOTIDE SEQUENCE [LARGE SCALE GENOMIC DNA]</scope>
    <source>
        <strain evidence="2 3">RG29</strain>
    </source>
</reference>
<name>A0ABX8JFC8_9BACT</name>
<protein>
    <submittedName>
        <fullName evidence="2">GNAT family N-acetyltransferase</fullName>
    </submittedName>
</protein>
<gene>
    <name evidence="2" type="ORF">KP005_10605</name>
</gene>
<sequence>MSDLIYRDYAPADFGDCLELLRTGHTDEFDARRFGWLHLENLLAPSRIAVAECGDRIVGMYAVIRKKALFGDYSYVAGRDVDPVVHPDFRGKGVFSGLLKHGLESFNDIDFYFNFANDLSRGGFIRNGWRQIGTLRDYVYQVGWTRLFSRQAALYLLSRCHYRAAKAEPAVELEFEDLRDLPFSLSALSRCGFTVERSFGYLQWRYQRHPFNQYRYIGARADGRVTKVAIIRIDSRSREFVLCDFLWLDDVQPTLDFLFCHLRSLGCDFKLKMWHTYPRSVTGQFITNRMRSGHQGQGLLVRSGRVAPEGLYDISKWNITFGDAEIM</sequence>
<dbReference type="CDD" id="cd04301">
    <property type="entry name" value="NAT_SF"/>
    <property type="match status" value="1"/>
</dbReference>
<dbReference type="InterPro" id="IPR000182">
    <property type="entry name" value="GNAT_dom"/>
</dbReference>
<evidence type="ECO:0000313" key="3">
    <source>
        <dbReference type="Proteomes" id="UP000683493"/>
    </source>
</evidence>
<organism evidence="2 3">
    <name type="scientific">Geomonas diazotrophica</name>
    <dbReference type="NCBI Taxonomy" id="2843197"/>
    <lineage>
        <taxon>Bacteria</taxon>
        <taxon>Pseudomonadati</taxon>
        <taxon>Thermodesulfobacteriota</taxon>
        <taxon>Desulfuromonadia</taxon>
        <taxon>Geobacterales</taxon>
        <taxon>Geobacteraceae</taxon>
        <taxon>Geomonas</taxon>
    </lineage>
</organism>
<dbReference type="Proteomes" id="UP000683493">
    <property type="component" value="Chromosome"/>
</dbReference>
<evidence type="ECO:0000259" key="1">
    <source>
        <dbReference type="PROSITE" id="PS51186"/>
    </source>
</evidence>
<dbReference type="EMBL" id="CP076724">
    <property type="protein sequence ID" value="QWV95846.1"/>
    <property type="molecule type" value="Genomic_DNA"/>
</dbReference>
<keyword evidence="3" id="KW-1185">Reference proteome</keyword>
<dbReference type="PROSITE" id="PS51186">
    <property type="entry name" value="GNAT"/>
    <property type="match status" value="1"/>
</dbReference>
<dbReference type="Pfam" id="PF13527">
    <property type="entry name" value="Acetyltransf_9"/>
    <property type="match status" value="1"/>
</dbReference>